<keyword evidence="3" id="KW-1185">Reference proteome</keyword>
<comment type="caution">
    <text evidence="2">The sequence shown here is derived from an EMBL/GenBank/DDBJ whole genome shotgun (WGS) entry which is preliminary data.</text>
</comment>
<feature type="region of interest" description="Disordered" evidence="1">
    <location>
        <begin position="1"/>
        <end position="20"/>
    </location>
</feature>
<protein>
    <submittedName>
        <fullName evidence="2">Uncharacterized protein</fullName>
    </submittedName>
</protein>
<dbReference type="AlphaFoldDB" id="A0AA37PDD9"/>
<evidence type="ECO:0000313" key="2">
    <source>
        <dbReference type="EMBL" id="GKT50065.1"/>
    </source>
</evidence>
<dbReference type="RefSeq" id="XP_049132415.1">
    <property type="nucleotide sequence ID" value="XM_049276458.1"/>
</dbReference>
<dbReference type="Proteomes" id="UP001055115">
    <property type="component" value="Unassembled WGS sequence"/>
</dbReference>
<name>A0AA37PDD9_9PEZI</name>
<reference evidence="2 3" key="1">
    <citation type="submission" date="2022-03" db="EMBL/GenBank/DDBJ databases">
        <title>Genome data of Colletotrichum spp.</title>
        <authorList>
            <person name="Utami Y.D."/>
            <person name="Hiruma K."/>
        </authorList>
    </citation>
    <scope>NUCLEOTIDE SEQUENCE [LARGE SCALE GENOMIC DNA]</scope>
    <source>
        <strain evidence="2 3">MAFF 239500</strain>
    </source>
</reference>
<proteinExistence type="predicted"/>
<sequence length="76" mass="9085">MPTLLWHKSQEKEQRGRHVRTRHRLKIRRLQHDSGTYMLGLPVQYLPYTYIWMPTRTTTWKTRIGSVNDDAPDGAH</sequence>
<evidence type="ECO:0000256" key="1">
    <source>
        <dbReference type="SAM" id="MobiDB-lite"/>
    </source>
</evidence>
<dbReference type="EMBL" id="BQXU01000034">
    <property type="protein sequence ID" value="GKT50065.1"/>
    <property type="molecule type" value="Genomic_DNA"/>
</dbReference>
<organism evidence="2 3">
    <name type="scientific">Colletotrichum spaethianum</name>
    <dbReference type="NCBI Taxonomy" id="700344"/>
    <lineage>
        <taxon>Eukaryota</taxon>
        <taxon>Fungi</taxon>
        <taxon>Dikarya</taxon>
        <taxon>Ascomycota</taxon>
        <taxon>Pezizomycotina</taxon>
        <taxon>Sordariomycetes</taxon>
        <taxon>Hypocreomycetidae</taxon>
        <taxon>Glomerellales</taxon>
        <taxon>Glomerellaceae</taxon>
        <taxon>Colletotrichum</taxon>
        <taxon>Colletotrichum spaethianum species complex</taxon>
    </lineage>
</organism>
<gene>
    <name evidence="2" type="ORF">ColSpa_10246</name>
</gene>
<dbReference type="GeneID" id="73331048"/>
<accession>A0AA37PDD9</accession>
<evidence type="ECO:0000313" key="3">
    <source>
        <dbReference type="Proteomes" id="UP001055115"/>
    </source>
</evidence>